<dbReference type="AlphaFoldDB" id="C9N0G5"/>
<protein>
    <submittedName>
        <fullName evidence="1">Uncharacterized protein</fullName>
    </submittedName>
</protein>
<gene>
    <name evidence="1" type="ORF">GCWU000323_02330</name>
</gene>
<dbReference type="EMBL" id="ACVB02000026">
    <property type="protein sequence ID" value="EEX73652.1"/>
    <property type="molecule type" value="Genomic_DNA"/>
</dbReference>
<sequence length="49" mass="5883">MVQFINFKILQISYFKPCLNINNIILDIEKFSKFFKNNLYISINVVKLI</sequence>
<proteinExistence type="predicted"/>
<dbReference type="STRING" id="634994.GCWU000323_02330"/>
<organism evidence="1 2">
    <name type="scientific">Leptotrichia hofstadii F0254</name>
    <dbReference type="NCBI Taxonomy" id="634994"/>
    <lineage>
        <taxon>Bacteria</taxon>
        <taxon>Fusobacteriati</taxon>
        <taxon>Fusobacteriota</taxon>
        <taxon>Fusobacteriia</taxon>
        <taxon>Fusobacteriales</taxon>
        <taxon>Leptotrichiaceae</taxon>
        <taxon>Leptotrichia</taxon>
    </lineage>
</organism>
<dbReference type="Proteomes" id="UP000006233">
    <property type="component" value="Unassembled WGS sequence"/>
</dbReference>
<reference evidence="1 2" key="1">
    <citation type="submission" date="2009-09" db="EMBL/GenBank/DDBJ databases">
        <authorList>
            <person name="Weinstock G."/>
            <person name="Sodergren E."/>
            <person name="Clifton S."/>
            <person name="Fulton L."/>
            <person name="Fulton B."/>
            <person name="Courtney L."/>
            <person name="Fronick C."/>
            <person name="Harrison M."/>
            <person name="Strong C."/>
            <person name="Farmer C."/>
            <person name="Delahaunty K."/>
            <person name="Markovic C."/>
            <person name="Hall O."/>
            <person name="Minx P."/>
            <person name="Tomlinson C."/>
            <person name="Mitreva M."/>
            <person name="Nelson J."/>
            <person name="Hou S."/>
            <person name="Wollam A."/>
            <person name="Pepin K.H."/>
            <person name="Johnson M."/>
            <person name="Bhonagiri V."/>
            <person name="Nash W.E."/>
            <person name="Warren W."/>
            <person name="Chinwalla A."/>
            <person name="Mardis E.R."/>
            <person name="Wilson R.K."/>
        </authorList>
    </citation>
    <scope>NUCLEOTIDE SEQUENCE [LARGE SCALE GENOMIC DNA]</scope>
    <source>
        <strain evidence="1 2">F0254</strain>
    </source>
</reference>
<evidence type="ECO:0000313" key="2">
    <source>
        <dbReference type="Proteomes" id="UP000006233"/>
    </source>
</evidence>
<accession>C9N0G5</accession>
<comment type="caution">
    <text evidence="1">The sequence shown here is derived from an EMBL/GenBank/DDBJ whole genome shotgun (WGS) entry which is preliminary data.</text>
</comment>
<evidence type="ECO:0000313" key="1">
    <source>
        <dbReference type="EMBL" id="EEX73652.1"/>
    </source>
</evidence>
<name>C9N0G5_9FUSO</name>
<dbReference type="HOGENOM" id="CLU_3137249_0_0_0"/>